<dbReference type="EMBL" id="GBRH01256180">
    <property type="protein sequence ID" value="JAD41715.1"/>
    <property type="molecule type" value="Transcribed_RNA"/>
</dbReference>
<dbReference type="AlphaFoldDB" id="A0A0A8ZY88"/>
<reference evidence="1" key="2">
    <citation type="journal article" date="2015" name="Data Brief">
        <title>Shoot transcriptome of the giant reed, Arundo donax.</title>
        <authorList>
            <person name="Barrero R.A."/>
            <person name="Guerrero F.D."/>
            <person name="Moolhuijzen P."/>
            <person name="Goolsby J.A."/>
            <person name="Tidwell J."/>
            <person name="Bellgard S.E."/>
            <person name="Bellgard M.I."/>
        </authorList>
    </citation>
    <scope>NUCLEOTIDE SEQUENCE</scope>
    <source>
        <tissue evidence="1">Shoot tissue taken approximately 20 cm above the soil surface</tissue>
    </source>
</reference>
<proteinExistence type="predicted"/>
<name>A0A0A8ZY88_ARUDO</name>
<sequence>MLAITTNQLVLVAKGTVRTSFHGTERHAEHSCTRCLPQIARIRTAEQHARGR</sequence>
<evidence type="ECO:0000313" key="1">
    <source>
        <dbReference type="EMBL" id="JAD41715.1"/>
    </source>
</evidence>
<reference evidence="1" key="1">
    <citation type="submission" date="2014-09" db="EMBL/GenBank/DDBJ databases">
        <authorList>
            <person name="Magalhaes I.L.F."/>
            <person name="Oliveira U."/>
            <person name="Santos F.R."/>
            <person name="Vidigal T.H.D.A."/>
            <person name="Brescovit A.D."/>
            <person name="Santos A.J."/>
        </authorList>
    </citation>
    <scope>NUCLEOTIDE SEQUENCE</scope>
    <source>
        <tissue evidence="1">Shoot tissue taken approximately 20 cm above the soil surface</tissue>
    </source>
</reference>
<protein>
    <submittedName>
        <fullName evidence="1">Uncharacterized protein</fullName>
    </submittedName>
</protein>
<accession>A0A0A8ZY88</accession>
<organism evidence="1">
    <name type="scientific">Arundo donax</name>
    <name type="common">Giant reed</name>
    <name type="synonym">Donax arundinaceus</name>
    <dbReference type="NCBI Taxonomy" id="35708"/>
    <lineage>
        <taxon>Eukaryota</taxon>
        <taxon>Viridiplantae</taxon>
        <taxon>Streptophyta</taxon>
        <taxon>Embryophyta</taxon>
        <taxon>Tracheophyta</taxon>
        <taxon>Spermatophyta</taxon>
        <taxon>Magnoliopsida</taxon>
        <taxon>Liliopsida</taxon>
        <taxon>Poales</taxon>
        <taxon>Poaceae</taxon>
        <taxon>PACMAD clade</taxon>
        <taxon>Arundinoideae</taxon>
        <taxon>Arundineae</taxon>
        <taxon>Arundo</taxon>
    </lineage>
</organism>